<evidence type="ECO:0000313" key="2">
    <source>
        <dbReference type="Proteomes" id="UP001249394"/>
    </source>
</evidence>
<keyword evidence="2" id="KW-1185">Reference proteome</keyword>
<accession>A0ABY9UAB0</accession>
<proteinExistence type="predicted"/>
<sequence length="59" mass="6531">MTVEAAVVPAMDELRRVANPPGYLCDRDSSVQPSRNAGVSQVVDEFARRISEEPEQLPF</sequence>
<reference evidence="1 2" key="1">
    <citation type="submission" date="2023-09" db="EMBL/GenBank/DDBJ databases">
        <title>The genome sequence of Streptomyces anthocyanicus.</title>
        <authorList>
            <person name="Mo P."/>
        </authorList>
    </citation>
    <scope>NUCLEOTIDE SEQUENCE [LARGE SCALE GENOMIC DNA]</scope>
    <source>
        <strain evidence="1 2">JCM 4387</strain>
    </source>
</reference>
<protein>
    <submittedName>
        <fullName evidence="1">Uncharacterized protein</fullName>
    </submittedName>
</protein>
<dbReference type="Proteomes" id="UP001249394">
    <property type="component" value="Chromosome"/>
</dbReference>
<dbReference type="EMBL" id="CP134213">
    <property type="protein sequence ID" value="WND19844.1"/>
    <property type="molecule type" value="Genomic_DNA"/>
</dbReference>
<organism evidence="1 2">
    <name type="scientific">Streptomyces violaceus</name>
    <name type="common">Streptomyces venezuelae</name>
    <dbReference type="NCBI Taxonomy" id="1936"/>
    <lineage>
        <taxon>Bacteria</taxon>
        <taxon>Bacillati</taxon>
        <taxon>Actinomycetota</taxon>
        <taxon>Actinomycetes</taxon>
        <taxon>Kitasatosporales</taxon>
        <taxon>Streptomycetaceae</taxon>
        <taxon>Streptomyces</taxon>
    </lineage>
</organism>
<gene>
    <name evidence="1" type="ORF">RI060_21910</name>
</gene>
<name>A0ABY9UAB0_STRVL</name>
<evidence type="ECO:0000313" key="1">
    <source>
        <dbReference type="EMBL" id="WND19844.1"/>
    </source>
</evidence>